<feature type="transmembrane region" description="Helical" evidence="2">
    <location>
        <begin position="188"/>
        <end position="210"/>
    </location>
</feature>
<dbReference type="InterPro" id="IPR000160">
    <property type="entry name" value="GGDEF_dom"/>
</dbReference>
<dbReference type="CDD" id="cd01949">
    <property type="entry name" value="GGDEF"/>
    <property type="match status" value="1"/>
</dbReference>
<feature type="domain" description="GGDEF" evidence="4">
    <location>
        <begin position="704"/>
        <end position="831"/>
    </location>
</feature>
<dbReference type="NCBIfam" id="TIGR00254">
    <property type="entry name" value="GGDEF"/>
    <property type="match status" value="1"/>
</dbReference>
<sequence length="831" mass="95615">MMNIKNKKIYFIGGLFFAIGILVASILFFTGPIPIKSISDFNSNLLLKTTKLNKDIRRIKSMVRKIIYYSSLKSSLSKKTRFKTVIKNLKLGLKKTDSQYKELDAFIKENSALLKNNPQVTVYFHKSYYNWENISKPILEIIIKYPKYISSKISYKLFLKHTIHLSYLPTSNIIKNTKLYFKKLINTAIYIAIAGVIIILCLGILFIYYVSKFYKTISKSEQKFKTLFDNLPLIAFILDIETGCFIDVNKAAVKFYGYSKDELLNMSIEKINIFTSTQEQTGFRRLAAEKGSHDAFFKHKLKNGEIKQVQSFGNAIYLNNKLYLLTIILDITEKKLLEDKLKESEELFRIMTENLITGVALYREKYIYVNPTAENILAYTKDELYQKYVWDLFPGEFDKKAIKNAIEKRLGGEMFQSTYATIRALTKQNKEIWLLISSTTVKYKNKFTALASFIDVSEMVSLRNTLEQERDLFKVLIENINSGITLYNKDRFIYVNSALLDLFHYTKEEFLNLNVNDFFSIRGDKLYHQNTSVFKTYFNNELSSRFVYIYTDSNRINTNTTRSNNNISANGSTSGADTGQSGSSSNNNAGSNNTDGGNSSLILNIDDNTVKLPKTDMHKNINITDDKIRYIDLFRTVVTYKGEQTGLAIFSDVTDQILREQNILVEREAYKELSEIDGLTGIYNRRSFDGKLIELINTALRYGRPLSLMMFDIDYFKSINDTYGHETGDFILKELSALVKENLRSADFFARYGGEEFMVITPETNIFTAKELAERLRIKIEEHDFSIGQSITCSFGITGIKESDTSKSIVYRADSALYEAKKAGRNKVYYE</sequence>
<dbReference type="PANTHER" id="PTHR45138:SF9">
    <property type="entry name" value="DIGUANYLATE CYCLASE DGCM-RELATED"/>
    <property type="match status" value="1"/>
</dbReference>
<dbReference type="InterPro" id="IPR050469">
    <property type="entry name" value="Diguanylate_Cyclase"/>
</dbReference>
<dbReference type="InterPro" id="IPR035965">
    <property type="entry name" value="PAS-like_dom_sf"/>
</dbReference>
<reference evidence="5 6" key="1">
    <citation type="journal article" date="2019" name="ISME J.">
        <title>Insights into ecological role of a new deltaproteobacterial order Candidatus Acidulodesulfobacterales by metagenomics and metatranscriptomics.</title>
        <authorList>
            <person name="Tan S."/>
            <person name="Liu J."/>
            <person name="Fang Y."/>
            <person name="Hedlund B.P."/>
            <person name="Lian Z.H."/>
            <person name="Huang L.Y."/>
            <person name="Li J.T."/>
            <person name="Huang L.N."/>
            <person name="Li W.J."/>
            <person name="Jiang H.C."/>
            <person name="Dong H.L."/>
            <person name="Shu W.S."/>
        </authorList>
    </citation>
    <scope>NUCLEOTIDE SEQUENCE [LARGE SCALE GENOMIC DNA]</scope>
    <source>
        <strain evidence="5">AP2</strain>
    </source>
</reference>
<feature type="compositionally biased region" description="Low complexity" evidence="1">
    <location>
        <begin position="579"/>
        <end position="599"/>
    </location>
</feature>
<dbReference type="Pfam" id="PF13426">
    <property type="entry name" value="PAS_9"/>
    <property type="match status" value="2"/>
</dbReference>
<dbReference type="GO" id="GO:0052621">
    <property type="term" value="F:diguanylate cyclase activity"/>
    <property type="evidence" value="ECO:0007669"/>
    <property type="project" value="TreeGrafter"/>
</dbReference>
<keyword evidence="2" id="KW-0812">Transmembrane</keyword>
<feature type="compositionally biased region" description="Low complexity" evidence="1">
    <location>
        <begin position="559"/>
        <end position="568"/>
    </location>
</feature>
<dbReference type="SUPFAM" id="SSF55073">
    <property type="entry name" value="Nucleotide cyclase"/>
    <property type="match status" value="1"/>
</dbReference>
<feature type="domain" description="PAS" evidence="3">
    <location>
        <begin position="220"/>
        <end position="267"/>
    </location>
</feature>
<gene>
    <name evidence="5" type="ORF">EVJ46_09550</name>
</gene>
<evidence type="ECO:0000259" key="3">
    <source>
        <dbReference type="PROSITE" id="PS50112"/>
    </source>
</evidence>
<evidence type="ECO:0000256" key="1">
    <source>
        <dbReference type="SAM" id="MobiDB-lite"/>
    </source>
</evidence>
<dbReference type="CDD" id="cd00130">
    <property type="entry name" value="PAS"/>
    <property type="match status" value="2"/>
</dbReference>
<evidence type="ECO:0000313" key="6">
    <source>
        <dbReference type="Proteomes" id="UP000316562"/>
    </source>
</evidence>
<evidence type="ECO:0000313" key="5">
    <source>
        <dbReference type="EMBL" id="RZD15754.1"/>
    </source>
</evidence>
<dbReference type="InterPro" id="IPR043128">
    <property type="entry name" value="Rev_trsase/Diguanyl_cyclase"/>
</dbReference>
<evidence type="ECO:0000256" key="2">
    <source>
        <dbReference type="SAM" id="Phobius"/>
    </source>
</evidence>
<keyword evidence="2" id="KW-0472">Membrane</keyword>
<feature type="transmembrane region" description="Helical" evidence="2">
    <location>
        <begin position="9"/>
        <end position="29"/>
    </location>
</feature>
<dbReference type="PROSITE" id="PS50887">
    <property type="entry name" value="GGDEF"/>
    <property type="match status" value="1"/>
</dbReference>
<dbReference type="Gene3D" id="3.30.450.20">
    <property type="entry name" value="PAS domain"/>
    <property type="match status" value="3"/>
</dbReference>
<keyword evidence="2" id="KW-1133">Transmembrane helix</keyword>
<comment type="caution">
    <text evidence="5">The sequence shown here is derived from an EMBL/GenBank/DDBJ whole genome shotgun (WGS) entry which is preliminary data.</text>
</comment>
<dbReference type="SMART" id="SM00267">
    <property type="entry name" value="GGDEF"/>
    <property type="match status" value="1"/>
</dbReference>
<feature type="compositionally biased region" description="Polar residues" evidence="1">
    <location>
        <begin position="569"/>
        <end position="578"/>
    </location>
</feature>
<dbReference type="Pfam" id="PF13188">
    <property type="entry name" value="PAS_8"/>
    <property type="match status" value="1"/>
</dbReference>
<evidence type="ECO:0000259" key="4">
    <source>
        <dbReference type="PROSITE" id="PS50887"/>
    </source>
</evidence>
<dbReference type="InterPro" id="IPR029787">
    <property type="entry name" value="Nucleotide_cyclase"/>
</dbReference>
<dbReference type="PROSITE" id="PS50112">
    <property type="entry name" value="PAS"/>
    <property type="match status" value="1"/>
</dbReference>
<organism evidence="5 6">
    <name type="scientific">Acididesulfobacter guangdongensis</name>
    <dbReference type="NCBI Taxonomy" id="2597225"/>
    <lineage>
        <taxon>Bacteria</taxon>
        <taxon>Deltaproteobacteria</taxon>
        <taxon>Candidatus Acidulodesulfobacterales</taxon>
        <taxon>Candidatus Acididesulfobacter</taxon>
    </lineage>
</organism>
<feature type="region of interest" description="Disordered" evidence="1">
    <location>
        <begin position="559"/>
        <end position="599"/>
    </location>
</feature>
<dbReference type="InterPro" id="IPR000014">
    <property type="entry name" value="PAS"/>
</dbReference>
<dbReference type="PANTHER" id="PTHR45138">
    <property type="entry name" value="REGULATORY COMPONENTS OF SENSORY TRANSDUCTION SYSTEM"/>
    <property type="match status" value="1"/>
</dbReference>
<dbReference type="Proteomes" id="UP000316562">
    <property type="component" value="Unassembled WGS sequence"/>
</dbReference>
<proteinExistence type="predicted"/>
<accession>A0A519BER2</accession>
<dbReference type="FunFam" id="3.30.70.270:FF:000001">
    <property type="entry name" value="Diguanylate cyclase domain protein"/>
    <property type="match status" value="1"/>
</dbReference>
<dbReference type="SMART" id="SM00091">
    <property type="entry name" value="PAS"/>
    <property type="match status" value="3"/>
</dbReference>
<dbReference type="NCBIfam" id="TIGR00229">
    <property type="entry name" value="sensory_box"/>
    <property type="match status" value="2"/>
</dbReference>
<dbReference type="Gene3D" id="3.30.70.270">
    <property type="match status" value="1"/>
</dbReference>
<dbReference type="EMBL" id="SGBC01000004">
    <property type="protein sequence ID" value="RZD15754.1"/>
    <property type="molecule type" value="Genomic_DNA"/>
</dbReference>
<dbReference type="SUPFAM" id="SSF55785">
    <property type="entry name" value="PYP-like sensor domain (PAS domain)"/>
    <property type="match status" value="3"/>
</dbReference>
<protein>
    <submittedName>
        <fullName evidence="5">Diguanylate cyclase</fullName>
    </submittedName>
</protein>
<dbReference type="AlphaFoldDB" id="A0A519BER2"/>
<dbReference type="Pfam" id="PF00990">
    <property type="entry name" value="GGDEF"/>
    <property type="match status" value="1"/>
</dbReference>
<name>A0A519BER2_ACIG2</name>